<dbReference type="SUPFAM" id="SSF53335">
    <property type="entry name" value="S-adenosyl-L-methionine-dependent methyltransferases"/>
    <property type="match status" value="1"/>
</dbReference>
<evidence type="ECO:0000313" key="8">
    <source>
        <dbReference type="Proteomes" id="UP000523447"/>
    </source>
</evidence>
<dbReference type="InterPro" id="IPR011610">
    <property type="entry name" value="SAM_mthyl_Trfase_ML2640-like"/>
</dbReference>
<keyword evidence="4 7" id="KW-0808">Transferase</keyword>
<comment type="similarity">
    <text evidence="2 6">Belongs to the UPF0677 family.</text>
</comment>
<evidence type="ECO:0000256" key="5">
    <source>
        <dbReference type="ARBA" id="ARBA00022691"/>
    </source>
</evidence>
<evidence type="ECO:0000256" key="6">
    <source>
        <dbReference type="RuleBase" id="RU362030"/>
    </source>
</evidence>
<dbReference type="GO" id="GO:0008168">
    <property type="term" value="F:methyltransferase activity"/>
    <property type="evidence" value="ECO:0007669"/>
    <property type="project" value="UniProtKB-UniRule"/>
</dbReference>
<dbReference type="PANTHER" id="PTHR43619">
    <property type="entry name" value="S-ADENOSYL-L-METHIONINE-DEPENDENT METHYLTRANSFERASE YKTD-RELATED"/>
    <property type="match status" value="1"/>
</dbReference>
<keyword evidence="3 6" id="KW-0489">Methyltransferase</keyword>
<dbReference type="PANTHER" id="PTHR43619:SF2">
    <property type="entry name" value="S-ADENOSYL-L-METHIONINE-DEPENDENT METHYLTRANSFERASES SUPERFAMILY PROTEIN"/>
    <property type="match status" value="1"/>
</dbReference>
<accession>A0A7X6LX56</accession>
<dbReference type="AlphaFoldDB" id="A0A7X6LX56"/>
<evidence type="ECO:0000313" key="7">
    <source>
        <dbReference type="EMBL" id="NKY86231.1"/>
    </source>
</evidence>
<dbReference type="Pfam" id="PF04072">
    <property type="entry name" value="LCM"/>
    <property type="match status" value="1"/>
</dbReference>
<keyword evidence="5 6" id="KW-0949">S-adenosyl-L-methionine</keyword>
<evidence type="ECO:0000256" key="1">
    <source>
        <dbReference type="ARBA" id="ARBA00003907"/>
    </source>
</evidence>
<dbReference type="NCBIfam" id="TIGR00027">
    <property type="entry name" value="mthyl_TIGR00027"/>
    <property type="match status" value="1"/>
</dbReference>
<dbReference type="EC" id="2.1.1.-" evidence="6"/>
<organism evidence="7 8">
    <name type="scientific">Nocardia veterana</name>
    <dbReference type="NCBI Taxonomy" id="132249"/>
    <lineage>
        <taxon>Bacteria</taxon>
        <taxon>Bacillati</taxon>
        <taxon>Actinomycetota</taxon>
        <taxon>Actinomycetes</taxon>
        <taxon>Mycobacteriales</taxon>
        <taxon>Nocardiaceae</taxon>
        <taxon>Nocardia</taxon>
    </lineage>
</organism>
<gene>
    <name evidence="7" type="ORF">HGA07_11410</name>
</gene>
<evidence type="ECO:0000256" key="3">
    <source>
        <dbReference type="ARBA" id="ARBA00022603"/>
    </source>
</evidence>
<comment type="function">
    <text evidence="1 6">Exhibits S-adenosyl-L-methionine-dependent methyltransferase activity.</text>
</comment>
<dbReference type="EMBL" id="JAAXPE010000009">
    <property type="protein sequence ID" value="NKY86231.1"/>
    <property type="molecule type" value="Genomic_DNA"/>
</dbReference>
<evidence type="ECO:0000256" key="4">
    <source>
        <dbReference type="ARBA" id="ARBA00022679"/>
    </source>
</evidence>
<dbReference type="Gene3D" id="3.40.50.150">
    <property type="entry name" value="Vaccinia Virus protein VP39"/>
    <property type="match status" value="1"/>
</dbReference>
<dbReference type="GO" id="GO:0032259">
    <property type="term" value="P:methylation"/>
    <property type="evidence" value="ECO:0007669"/>
    <property type="project" value="UniProtKB-KW"/>
</dbReference>
<reference evidence="7 8" key="1">
    <citation type="submission" date="2020-04" db="EMBL/GenBank/DDBJ databases">
        <title>MicrobeNet Type strains.</title>
        <authorList>
            <person name="Nicholson A.C."/>
        </authorList>
    </citation>
    <scope>NUCLEOTIDE SEQUENCE [LARGE SCALE GENOMIC DNA]</scope>
    <source>
        <strain evidence="7 8">DSM 44445</strain>
    </source>
</reference>
<protein>
    <recommendedName>
        <fullName evidence="6">S-adenosyl-L-methionine-dependent methyltransferase</fullName>
        <ecNumber evidence="6">2.1.1.-</ecNumber>
    </recommendedName>
</protein>
<comment type="caution">
    <text evidence="7">The sequence shown here is derived from an EMBL/GenBank/DDBJ whole genome shotgun (WGS) entry which is preliminary data.</text>
</comment>
<dbReference type="InterPro" id="IPR029063">
    <property type="entry name" value="SAM-dependent_MTases_sf"/>
</dbReference>
<proteinExistence type="inferred from homology"/>
<dbReference type="Proteomes" id="UP000523447">
    <property type="component" value="Unassembled WGS sequence"/>
</dbReference>
<sequence>MAAAARAAHPLVDDEPYLFRDDLAGALLGPHAEELVGYHLRHRRHPLLAAVRAQATVRSHWVETRLVASGIDQYVILGAGLDSFGYRDPAAAIRVFEVDHPETQRWKREILALADISATGELAFVPVDFEHDEPVPALAAAGVDRERPVLVSWLGVSMYLTGAAIEAVLSGLSGLPAGSELVMEYLLDPALRDEHGRSYAASVEPAARAQGEPWLSSFTPAALDQLLHRHGFATVAHISHRAAVPASWWQRTDALRPVDLCRLAHARLGAAAPPLGGGAR</sequence>
<dbReference type="InterPro" id="IPR007213">
    <property type="entry name" value="Ppm1/Ppm2/Tcmp"/>
</dbReference>
<evidence type="ECO:0000256" key="2">
    <source>
        <dbReference type="ARBA" id="ARBA00008138"/>
    </source>
</evidence>
<keyword evidence="8" id="KW-1185">Reference proteome</keyword>
<name>A0A7X6LX56_9NOCA</name>